<gene>
    <name evidence="1" type="ORF">METZ01_LOCUS282</name>
</gene>
<dbReference type="EMBL" id="UINC01000015">
    <property type="protein sequence ID" value="SUZ47428.1"/>
    <property type="molecule type" value="Genomic_DNA"/>
</dbReference>
<evidence type="ECO:0008006" key="2">
    <source>
        <dbReference type="Google" id="ProtNLM"/>
    </source>
</evidence>
<proteinExistence type="predicted"/>
<sequence length="242" mass="28152">MSLQTDQNGMFIYGMTHTDELSKFLQQKFPEHQIQQTYETLVEFSKDQAKLEKTSPLRMFWKHLEKVYHEGVPPLQCHRGCDHCCHTGVTCTQMEWDGIVKTTEEKGINLNEIIEKSQRTIKKVDEVLQSGKNLDQVDWHRLVINQPCPFLSDEGACQVYEDRPLDCRMVVAFRGICGSKKLEYAQRGVVIEEAVGSTVIAKLQYDATPKIKRRKFRGTQPIKLLQHWLILWRDKQKDKSKS</sequence>
<evidence type="ECO:0000313" key="1">
    <source>
        <dbReference type="EMBL" id="SUZ47428.1"/>
    </source>
</evidence>
<dbReference type="Pfam" id="PF03692">
    <property type="entry name" value="CxxCxxCC"/>
    <property type="match status" value="1"/>
</dbReference>
<protein>
    <recommendedName>
        <fullName evidence="2">Zinc/iron-chelating domain-containing protein</fullName>
    </recommendedName>
</protein>
<dbReference type="AlphaFoldDB" id="A0A381N167"/>
<name>A0A381N167_9ZZZZ</name>
<accession>A0A381N167</accession>
<organism evidence="1">
    <name type="scientific">marine metagenome</name>
    <dbReference type="NCBI Taxonomy" id="408172"/>
    <lineage>
        <taxon>unclassified sequences</taxon>
        <taxon>metagenomes</taxon>
        <taxon>ecological metagenomes</taxon>
    </lineage>
</organism>
<reference evidence="1" key="1">
    <citation type="submission" date="2018-05" db="EMBL/GenBank/DDBJ databases">
        <authorList>
            <person name="Lanie J.A."/>
            <person name="Ng W.-L."/>
            <person name="Kazmierczak K.M."/>
            <person name="Andrzejewski T.M."/>
            <person name="Davidsen T.M."/>
            <person name="Wayne K.J."/>
            <person name="Tettelin H."/>
            <person name="Glass J.I."/>
            <person name="Rusch D."/>
            <person name="Podicherti R."/>
            <person name="Tsui H.-C.T."/>
            <person name="Winkler M.E."/>
        </authorList>
    </citation>
    <scope>NUCLEOTIDE SEQUENCE</scope>
</reference>
<dbReference type="InterPro" id="IPR005358">
    <property type="entry name" value="Puta_zinc/iron-chelating_dom"/>
</dbReference>